<dbReference type="EMBL" id="FAOZ01000011">
    <property type="protein sequence ID" value="CUU57226.1"/>
    <property type="molecule type" value="Genomic_DNA"/>
</dbReference>
<keyword evidence="2" id="KW-1185">Reference proteome</keyword>
<protein>
    <submittedName>
        <fullName evidence="1">Uncharacterized protein</fullName>
    </submittedName>
</protein>
<evidence type="ECO:0000313" key="2">
    <source>
        <dbReference type="Proteomes" id="UP000198802"/>
    </source>
</evidence>
<accession>A0A0S4QRY1</accession>
<sequence length="94" mass="9812">MRPPMIMSPAQPLWGPVWTVPVPSRRPVSRTAKAHPMLVIFGWAGSPSGVPSTGNSWSITLSVLAKAAPMVTLGHRCGAAARQAAATGLLLDKS</sequence>
<dbReference type="Proteomes" id="UP000198802">
    <property type="component" value="Unassembled WGS sequence"/>
</dbReference>
<organism evidence="1 2">
    <name type="scientific">Parafrankia irregularis</name>
    <dbReference type="NCBI Taxonomy" id="795642"/>
    <lineage>
        <taxon>Bacteria</taxon>
        <taxon>Bacillati</taxon>
        <taxon>Actinomycetota</taxon>
        <taxon>Actinomycetes</taxon>
        <taxon>Frankiales</taxon>
        <taxon>Frankiaceae</taxon>
        <taxon>Parafrankia</taxon>
    </lineage>
</organism>
<evidence type="ECO:0000313" key="1">
    <source>
        <dbReference type="EMBL" id="CUU57226.1"/>
    </source>
</evidence>
<name>A0A0S4QRY1_9ACTN</name>
<reference evidence="2" key="1">
    <citation type="submission" date="2015-11" db="EMBL/GenBank/DDBJ databases">
        <authorList>
            <person name="Varghese N."/>
        </authorList>
    </citation>
    <scope>NUCLEOTIDE SEQUENCE [LARGE SCALE GENOMIC DNA]</scope>
    <source>
        <strain evidence="2">DSM 45899</strain>
    </source>
</reference>
<gene>
    <name evidence="1" type="ORF">Ga0074812_11162</name>
</gene>
<proteinExistence type="predicted"/>
<dbReference type="AlphaFoldDB" id="A0A0S4QRY1"/>